<name>A0A0F9KYE3_9ZZZZ</name>
<dbReference type="AlphaFoldDB" id="A0A0F9KYE3"/>
<evidence type="ECO:0008006" key="2">
    <source>
        <dbReference type="Google" id="ProtNLM"/>
    </source>
</evidence>
<gene>
    <name evidence="1" type="ORF">LCGC14_1346330</name>
</gene>
<reference evidence="1" key="1">
    <citation type="journal article" date="2015" name="Nature">
        <title>Complex archaea that bridge the gap between prokaryotes and eukaryotes.</title>
        <authorList>
            <person name="Spang A."/>
            <person name="Saw J.H."/>
            <person name="Jorgensen S.L."/>
            <person name="Zaremba-Niedzwiedzka K."/>
            <person name="Martijn J."/>
            <person name="Lind A.E."/>
            <person name="van Eijk R."/>
            <person name="Schleper C."/>
            <person name="Guy L."/>
            <person name="Ettema T.J."/>
        </authorList>
    </citation>
    <scope>NUCLEOTIDE SEQUENCE</scope>
</reference>
<evidence type="ECO:0000313" key="1">
    <source>
        <dbReference type="EMBL" id="KKM79791.1"/>
    </source>
</evidence>
<protein>
    <recommendedName>
        <fullName evidence="2">DUF2190 domain-containing protein</fullName>
    </recommendedName>
</protein>
<dbReference type="EMBL" id="LAZR01008285">
    <property type="protein sequence ID" value="KKM79791.1"/>
    <property type="molecule type" value="Genomic_DNA"/>
</dbReference>
<accession>A0A0F9KYE3</accession>
<comment type="caution">
    <text evidence="1">The sequence shown here is derived from an EMBL/GenBank/DDBJ whole genome shotgun (WGS) entry which is preliminary data.</text>
</comment>
<organism evidence="1">
    <name type="scientific">marine sediment metagenome</name>
    <dbReference type="NCBI Taxonomy" id="412755"/>
    <lineage>
        <taxon>unclassified sequences</taxon>
        <taxon>metagenomes</taxon>
        <taxon>ecological metagenomes</taxon>
    </lineage>
</organism>
<proteinExistence type="predicted"/>
<sequence>MANPAGNNAAAGDLAKTSGVEVISRKVTGAAVVKGNVVHIDTAGLAIKGTSSGTIADGYGVALEAVAANGNGRFAVGNTWVYVIADGAIIPNNLVKIASTAGQVVSNDEPADSTIPSPPVDTDVETDIDAVRDYFGKTVGRYIGHQLEEVGDPTDAANDDVIIIRMGL</sequence>